<gene>
    <name evidence="2" type="ORF">FYK55_00715</name>
</gene>
<sequence>MQAARFDTAVSHDSYEAKSSGAGSGAPQSRSAQWTRRSALALLASVTAAGCGRSGADSDDTAEAAPSIRRDVPLKVAWVGEPSDAEAIRVAWSMAVPQALEIEVISPIREGDSAMMEQIAERASQVDVAVFPQMAVGAMERTGAVVSFNEDTLQEYHDRYGKPLPAVQNGLGSYGGHTWGVAIGARLFGVLSIDQEFRPKTWSEYHDWVQTLEGRAAEPLADGWAATSFLNRCASSIERGWLFKRTTLQPVIDSEDYVASLTQMIETAGHYEGERKTPREIWHDLRRGRLRGGIGYEVATTAESGSEEAVGEEFAITVADCPVETQSDQLWFDPQTPLAAVSIGCRQTDASKQFIGWLIGGEGIASVREQVNGLSLTRESADDDLATSSSYTRWLSQRLQTRQVALGLLLPGAAEYYQALDRQIIRCLNGELKPGQALQAAATEWQTITDRLGRSDQIAAWRKTMGLGA</sequence>
<dbReference type="Gene3D" id="3.40.190.10">
    <property type="entry name" value="Periplasmic binding protein-like II"/>
    <property type="match status" value="1"/>
</dbReference>
<proteinExistence type="predicted"/>
<protein>
    <recommendedName>
        <fullName evidence="4">Extracellular solute-binding protein</fullName>
    </recommendedName>
</protein>
<accession>A0A5M6DKQ9</accession>
<dbReference type="SUPFAM" id="SSF53850">
    <property type="entry name" value="Periplasmic binding protein-like II"/>
    <property type="match status" value="1"/>
</dbReference>
<evidence type="ECO:0000313" key="3">
    <source>
        <dbReference type="Proteomes" id="UP000324479"/>
    </source>
</evidence>
<dbReference type="RefSeq" id="WP_150074083.1">
    <property type="nucleotide sequence ID" value="NZ_VWOX01000001.1"/>
</dbReference>
<dbReference type="AlphaFoldDB" id="A0A5M6DKQ9"/>
<dbReference type="EMBL" id="VWOX01000001">
    <property type="protein sequence ID" value="KAA5546976.1"/>
    <property type="molecule type" value="Genomic_DNA"/>
</dbReference>
<evidence type="ECO:0008006" key="4">
    <source>
        <dbReference type="Google" id="ProtNLM"/>
    </source>
</evidence>
<keyword evidence="3" id="KW-1185">Reference proteome</keyword>
<feature type="region of interest" description="Disordered" evidence="1">
    <location>
        <begin position="1"/>
        <end position="32"/>
    </location>
</feature>
<evidence type="ECO:0000256" key="1">
    <source>
        <dbReference type="SAM" id="MobiDB-lite"/>
    </source>
</evidence>
<organism evidence="2 3">
    <name type="scientific">Roseiconus nitratireducens</name>
    <dbReference type="NCBI Taxonomy" id="2605748"/>
    <lineage>
        <taxon>Bacteria</taxon>
        <taxon>Pseudomonadati</taxon>
        <taxon>Planctomycetota</taxon>
        <taxon>Planctomycetia</taxon>
        <taxon>Pirellulales</taxon>
        <taxon>Pirellulaceae</taxon>
        <taxon>Roseiconus</taxon>
    </lineage>
</organism>
<reference evidence="2 3" key="1">
    <citation type="submission" date="2019-08" db="EMBL/GenBank/DDBJ databases">
        <authorList>
            <person name="Dhanesh K."/>
            <person name="Kumar G."/>
            <person name="Sasikala C."/>
            <person name="Venkata Ramana C."/>
        </authorList>
    </citation>
    <scope>NUCLEOTIDE SEQUENCE [LARGE SCALE GENOMIC DNA]</scope>
    <source>
        <strain evidence="2 3">JC645</strain>
    </source>
</reference>
<evidence type="ECO:0000313" key="2">
    <source>
        <dbReference type="EMBL" id="KAA5546976.1"/>
    </source>
</evidence>
<comment type="caution">
    <text evidence="2">The sequence shown here is derived from an EMBL/GenBank/DDBJ whole genome shotgun (WGS) entry which is preliminary data.</text>
</comment>
<dbReference type="Proteomes" id="UP000324479">
    <property type="component" value="Unassembled WGS sequence"/>
</dbReference>
<name>A0A5M6DKQ9_9BACT</name>